<reference evidence="1" key="1">
    <citation type="submission" date="2014-05" db="EMBL/GenBank/DDBJ databases">
        <authorList>
            <person name="Chronopoulou M."/>
        </authorList>
    </citation>
    <scope>NUCLEOTIDE SEQUENCE</scope>
    <source>
        <tissue evidence="1">Whole organism</tissue>
    </source>
</reference>
<dbReference type="AlphaFoldDB" id="A0A0K2T1P5"/>
<proteinExistence type="predicted"/>
<name>A0A0K2T1P5_LEPSM</name>
<sequence>MKLSFVRFSSSAKFSFCYTPVDIGIRASLVEDKVS</sequence>
<organism evidence="1">
    <name type="scientific">Lepeophtheirus salmonis</name>
    <name type="common">Salmon louse</name>
    <name type="synonym">Caligus salmonis</name>
    <dbReference type="NCBI Taxonomy" id="72036"/>
    <lineage>
        <taxon>Eukaryota</taxon>
        <taxon>Metazoa</taxon>
        <taxon>Ecdysozoa</taxon>
        <taxon>Arthropoda</taxon>
        <taxon>Crustacea</taxon>
        <taxon>Multicrustacea</taxon>
        <taxon>Hexanauplia</taxon>
        <taxon>Copepoda</taxon>
        <taxon>Siphonostomatoida</taxon>
        <taxon>Caligidae</taxon>
        <taxon>Lepeophtheirus</taxon>
    </lineage>
</organism>
<evidence type="ECO:0000313" key="1">
    <source>
        <dbReference type="EMBL" id="CDW19923.1"/>
    </source>
</evidence>
<protein>
    <submittedName>
        <fullName evidence="1">Uncharacterized protein</fullName>
    </submittedName>
</protein>
<dbReference type="EMBL" id="HACA01002562">
    <property type="protein sequence ID" value="CDW19923.1"/>
    <property type="molecule type" value="Transcribed_RNA"/>
</dbReference>
<accession>A0A0K2T1P5</accession>